<keyword evidence="3" id="KW-0597">Phosphoprotein</keyword>
<name>A0A4U5UKJ3_COLLU</name>
<sequence length="220" mass="24697">MLEKILLLFCLSSALAENLCRPDASNGYKVRLSIKRALGDEAYVWNQDEMFLFRATLAFAMRNHLSGQDFQVSNILVCDETPRVSFWFIVTSPLDATRLVGKEDVEEAIRKSRSRINSAFLLTDQTLEFIGIIPTLAAPVSPDTPPWLIVFGVVMGAVGAGIIVLLVYPVVHKRLKKDEEEEMVEEEEEETRRVKTMENGAAGDGAHNPSFTDDERFTQM</sequence>
<dbReference type="Pfam" id="PF16959">
    <property type="entry name" value="Collectrin"/>
    <property type="match status" value="1"/>
</dbReference>
<evidence type="ECO:0000256" key="4">
    <source>
        <dbReference type="ARBA" id="ARBA00022692"/>
    </source>
</evidence>
<keyword evidence="14" id="KW-1185">Reference proteome</keyword>
<dbReference type="Proteomes" id="UP000298787">
    <property type="component" value="Chromosome 8"/>
</dbReference>
<evidence type="ECO:0000256" key="11">
    <source>
        <dbReference type="SAM" id="SignalP"/>
    </source>
</evidence>
<evidence type="ECO:0000256" key="5">
    <source>
        <dbReference type="ARBA" id="ARBA00022729"/>
    </source>
</evidence>
<keyword evidence="7 10" id="KW-0472">Membrane</keyword>
<comment type="subcellular location">
    <subcellularLocation>
        <location evidence="1">Cell membrane</location>
        <topology evidence="1">Single-pass type I membrane protein</topology>
    </subcellularLocation>
</comment>
<dbReference type="PANTHER" id="PTHR46884">
    <property type="entry name" value="COLLECTRIN"/>
    <property type="match status" value="1"/>
</dbReference>
<dbReference type="GO" id="GO:0070062">
    <property type="term" value="C:extracellular exosome"/>
    <property type="evidence" value="ECO:0007669"/>
    <property type="project" value="TreeGrafter"/>
</dbReference>
<evidence type="ECO:0000256" key="7">
    <source>
        <dbReference type="ARBA" id="ARBA00023136"/>
    </source>
</evidence>
<evidence type="ECO:0000256" key="1">
    <source>
        <dbReference type="ARBA" id="ARBA00004251"/>
    </source>
</evidence>
<evidence type="ECO:0000313" key="14">
    <source>
        <dbReference type="Proteomes" id="UP000298787"/>
    </source>
</evidence>
<keyword evidence="2" id="KW-1003">Cell membrane</keyword>
<organism evidence="13 14">
    <name type="scientific">Collichthys lucidus</name>
    <name type="common">Big head croaker</name>
    <name type="synonym">Sciaena lucida</name>
    <dbReference type="NCBI Taxonomy" id="240159"/>
    <lineage>
        <taxon>Eukaryota</taxon>
        <taxon>Metazoa</taxon>
        <taxon>Chordata</taxon>
        <taxon>Craniata</taxon>
        <taxon>Vertebrata</taxon>
        <taxon>Euteleostomi</taxon>
        <taxon>Actinopterygii</taxon>
        <taxon>Neopterygii</taxon>
        <taxon>Teleostei</taxon>
        <taxon>Neoteleostei</taxon>
        <taxon>Acanthomorphata</taxon>
        <taxon>Eupercaria</taxon>
        <taxon>Sciaenidae</taxon>
        <taxon>Collichthys</taxon>
    </lineage>
</organism>
<evidence type="ECO:0000313" key="13">
    <source>
        <dbReference type="EMBL" id="TKS74868.1"/>
    </source>
</evidence>
<dbReference type="GO" id="GO:0005886">
    <property type="term" value="C:plasma membrane"/>
    <property type="evidence" value="ECO:0007669"/>
    <property type="project" value="UniProtKB-SubCell"/>
</dbReference>
<evidence type="ECO:0000256" key="3">
    <source>
        <dbReference type="ARBA" id="ARBA00022553"/>
    </source>
</evidence>
<protein>
    <submittedName>
        <fullName evidence="13">Collectrin Transmembrane protein 27</fullName>
    </submittedName>
</protein>
<keyword evidence="4 10" id="KW-0812">Transmembrane</keyword>
<proteinExistence type="predicted"/>
<gene>
    <name evidence="13" type="ORF">D9C73_008951</name>
</gene>
<feature type="signal peptide" evidence="11">
    <location>
        <begin position="1"/>
        <end position="16"/>
    </location>
</feature>
<dbReference type="PANTHER" id="PTHR46884:SF1">
    <property type="entry name" value="COLLECTRIN"/>
    <property type="match status" value="1"/>
</dbReference>
<feature type="transmembrane region" description="Helical" evidence="10">
    <location>
        <begin position="147"/>
        <end position="168"/>
    </location>
</feature>
<dbReference type="InterPro" id="IPR031588">
    <property type="entry name" value="Collectrin_dom"/>
</dbReference>
<accession>A0A4U5UKJ3</accession>
<evidence type="ECO:0000259" key="12">
    <source>
        <dbReference type="PROSITE" id="PS52010"/>
    </source>
</evidence>
<evidence type="ECO:0000256" key="8">
    <source>
        <dbReference type="ARBA" id="ARBA00023180"/>
    </source>
</evidence>
<evidence type="ECO:0000256" key="10">
    <source>
        <dbReference type="SAM" id="Phobius"/>
    </source>
</evidence>
<dbReference type="GO" id="GO:0051957">
    <property type="term" value="P:positive regulation of amino acid transport"/>
    <property type="evidence" value="ECO:0007669"/>
    <property type="project" value="TreeGrafter"/>
</dbReference>
<evidence type="ECO:0000256" key="6">
    <source>
        <dbReference type="ARBA" id="ARBA00022989"/>
    </source>
</evidence>
<evidence type="ECO:0000256" key="9">
    <source>
        <dbReference type="SAM" id="MobiDB-lite"/>
    </source>
</evidence>
<feature type="compositionally biased region" description="Acidic residues" evidence="9">
    <location>
        <begin position="179"/>
        <end position="189"/>
    </location>
</feature>
<reference evidence="13 14" key="1">
    <citation type="submission" date="2019-01" db="EMBL/GenBank/DDBJ databases">
        <title>Genome Assembly of Collichthys lucidus.</title>
        <authorList>
            <person name="Cai M."/>
            <person name="Xiao S."/>
        </authorList>
    </citation>
    <scope>NUCLEOTIDE SEQUENCE [LARGE SCALE GENOMIC DNA]</scope>
    <source>
        <strain evidence="13">JT15FE1705JMU</strain>
        <tissue evidence="13">Muscle</tissue>
    </source>
</reference>
<keyword evidence="5 11" id="KW-0732">Signal</keyword>
<dbReference type="InterPro" id="IPR042944">
    <property type="entry name" value="Collectrin"/>
</dbReference>
<keyword evidence="6 10" id="KW-1133">Transmembrane helix</keyword>
<dbReference type="STRING" id="240159.A0A4U5UKJ3"/>
<feature type="chain" id="PRO_5020864214" evidence="11">
    <location>
        <begin position="17"/>
        <end position="220"/>
    </location>
</feature>
<dbReference type="PROSITE" id="PS52010">
    <property type="entry name" value="COLLECTRIN_LIKE"/>
    <property type="match status" value="1"/>
</dbReference>
<dbReference type="EMBL" id="CM014085">
    <property type="protein sequence ID" value="TKS74868.1"/>
    <property type="molecule type" value="Genomic_DNA"/>
</dbReference>
<evidence type="ECO:0000256" key="2">
    <source>
        <dbReference type="ARBA" id="ARBA00022475"/>
    </source>
</evidence>
<feature type="region of interest" description="Disordered" evidence="9">
    <location>
        <begin position="178"/>
        <end position="220"/>
    </location>
</feature>
<dbReference type="AlphaFoldDB" id="A0A4U5UKJ3"/>
<keyword evidence="8" id="KW-0325">Glycoprotein</keyword>
<feature type="domain" description="Collectrin-like" evidence="12">
    <location>
        <begin position="24"/>
        <end position="220"/>
    </location>
</feature>